<feature type="region of interest" description="Disordered" evidence="1">
    <location>
        <begin position="31"/>
        <end position="62"/>
    </location>
</feature>
<feature type="compositionally biased region" description="Basic residues" evidence="1">
    <location>
        <begin position="141"/>
        <end position="153"/>
    </location>
</feature>
<dbReference type="Proteomes" id="UP000434172">
    <property type="component" value="Unassembled WGS sequence"/>
</dbReference>
<feature type="region of interest" description="Disordered" evidence="1">
    <location>
        <begin position="97"/>
        <end position="153"/>
    </location>
</feature>
<evidence type="ECO:0000313" key="2">
    <source>
        <dbReference type="EMBL" id="KAF0320542.1"/>
    </source>
</evidence>
<evidence type="ECO:0000313" key="3">
    <source>
        <dbReference type="Proteomes" id="UP000434172"/>
    </source>
</evidence>
<protein>
    <submittedName>
        <fullName evidence="2">Uncharacterized protein</fullName>
    </submittedName>
</protein>
<name>A0A8H3ZM25_9PEZI</name>
<accession>A0A8H3ZM25</accession>
<reference evidence="2 3" key="1">
    <citation type="submission" date="2019-12" db="EMBL/GenBank/DDBJ databases">
        <title>A genome sequence resource for the geographically widespread anthracnose pathogen Colletotrichum asianum.</title>
        <authorList>
            <person name="Meng Y."/>
        </authorList>
    </citation>
    <scope>NUCLEOTIDE SEQUENCE [LARGE SCALE GENOMIC DNA]</scope>
    <source>
        <strain evidence="2 3">ICMP 18580</strain>
    </source>
</reference>
<keyword evidence="3" id="KW-1185">Reference proteome</keyword>
<proteinExistence type="predicted"/>
<gene>
    <name evidence="2" type="ORF">GQ607_012298</name>
</gene>
<organism evidence="2 3">
    <name type="scientific">Colletotrichum asianum</name>
    <dbReference type="NCBI Taxonomy" id="702518"/>
    <lineage>
        <taxon>Eukaryota</taxon>
        <taxon>Fungi</taxon>
        <taxon>Dikarya</taxon>
        <taxon>Ascomycota</taxon>
        <taxon>Pezizomycotina</taxon>
        <taxon>Sordariomycetes</taxon>
        <taxon>Hypocreomycetidae</taxon>
        <taxon>Glomerellales</taxon>
        <taxon>Glomerellaceae</taxon>
        <taxon>Colletotrichum</taxon>
        <taxon>Colletotrichum gloeosporioides species complex</taxon>
    </lineage>
</organism>
<comment type="caution">
    <text evidence="2">The sequence shown here is derived from an EMBL/GenBank/DDBJ whole genome shotgun (WGS) entry which is preliminary data.</text>
</comment>
<dbReference type="AlphaFoldDB" id="A0A8H3ZM25"/>
<dbReference type="EMBL" id="WOWK01000082">
    <property type="protein sequence ID" value="KAF0320542.1"/>
    <property type="molecule type" value="Genomic_DNA"/>
</dbReference>
<evidence type="ECO:0000256" key="1">
    <source>
        <dbReference type="SAM" id="MobiDB-lite"/>
    </source>
</evidence>
<sequence length="153" mass="17496">MRKLCTTWWVGQLRRSGGQTHQQLPCPCPPGSWSWSQNRQSERSIQVERRPAQNTERPSTRCGAGIRIADGRRWCTAHRPTLPGRWKRSLSALLSVAGTARTSPENPARHGRRSTGIETRAGMRWKNTRGGGDAWPLLWPRSKHPERKKKLWT</sequence>
<feature type="compositionally biased region" description="Basic and acidic residues" evidence="1">
    <location>
        <begin position="40"/>
        <end position="51"/>
    </location>
</feature>